<accession>A0A3M5W9G1</accession>
<feature type="compositionally biased region" description="Basic residues" evidence="1">
    <location>
        <begin position="293"/>
        <end position="303"/>
    </location>
</feature>
<proteinExistence type="predicted"/>
<sequence>MGGSGGGQGVGDVMVAQQVQLHVLITLRSVQGEGRAATGIDIDVGSVKIGCGIQHCKRQDLATGGAYTPGLERLVIQVQYRSARGVEALKDFALGFDDFFRAAELTDMGGTGVVDDRHVRPGQRHGIGDFADARSPQFNHCRRVFRGQFEQGQRCAEIIVQVATGREYRPARTQDASKQFLDRGLAAGTGNGRHRLIKSSTVKRTQLAQGQAGVGYQQLRQGRIGHFTLYQGTDGTFGGNVVEVVVTIETRAGQGDKQLPRLDVTTVDTDAGECAVVRQHTGRQGLGQFAERHRLKHGRPPRRSGRDPPRPDRRRHGAHR</sequence>
<dbReference type="EMBL" id="RBUA01000086">
    <property type="protein sequence ID" value="RMU66514.1"/>
    <property type="molecule type" value="Genomic_DNA"/>
</dbReference>
<evidence type="ECO:0000313" key="2">
    <source>
        <dbReference type="EMBL" id="RMU66514.1"/>
    </source>
</evidence>
<evidence type="ECO:0000256" key="1">
    <source>
        <dbReference type="SAM" id="MobiDB-lite"/>
    </source>
</evidence>
<dbReference type="Proteomes" id="UP000280395">
    <property type="component" value="Unassembled WGS sequence"/>
</dbReference>
<name>A0A3M5W9G1_PSESX</name>
<organism evidence="2 3">
    <name type="scientific">Pseudomonas syringae pv. avii</name>
    <dbReference type="NCBI Taxonomy" id="663959"/>
    <lineage>
        <taxon>Bacteria</taxon>
        <taxon>Pseudomonadati</taxon>
        <taxon>Pseudomonadota</taxon>
        <taxon>Gammaproteobacteria</taxon>
        <taxon>Pseudomonadales</taxon>
        <taxon>Pseudomonadaceae</taxon>
        <taxon>Pseudomonas</taxon>
        <taxon>Pseudomonas syringae</taxon>
    </lineage>
</organism>
<reference evidence="2 3" key="1">
    <citation type="submission" date="2018-08" db="EMBL/GenBank/DDBJ databases">
        <title>Recombination of ecologically and evolutionarily significant loci maintains genetic cohesion in the Pseudomonas syringae species complex.</title>
        <authorList>
            <person name="Dillon M."/>
            <person name="Thakur S."/>
            <person name="Almeida R.N.D."/>
            <person name="Weir B.S."/>
            <person name="Guttman D.S."/>
        </authorList>
    </citation>
    <scope>NUCLEOTIDE SEQUENCE [LARGE SCALE GENOMIC DNA]</scope>
    <source>
        <strain evidence="2 3">ICMP 14479</strain>
    </source>
</reference>
<protein>
    <submittedName>
        <fullName evidence="2">Uncharacterized protein</fullName>
    </submittedName>
</protein>
<gene>
    <name evidence="2" type="ORF">ALP29_05245</name>
</gene>
<comment type="caution">
    <text evidence="2">The sequence shown here is derived from an EMBL/GenBank/DDBJ whole genome shotgun (WGS) entry which is preliminary data.</text>
</comment>
<dbReference type="AlphaFoldDB" id="A0A3M5W9G1"/>
<feature type="region of interest" description="Disordered" evidence="1">
    <location>
        <begin position="282"/>
        <end position="320"/>
    </location>
</feature>
<evidence type="ECO:0000313" key="3">
    <source>
        <dbReference type="Proteomes" id="UP000280395"/>
    </source>
</evidence>